<comment type="catalytic activity">
    <reaction evidence="1">
        <text>a long-chain fatty acyl-CoA + 2 NADPH + 2 H(+) = a long-chain primary fatty alcohol + 2 NADP(+) + CoA</text>
        <dbReference type="Rhea" id="RHEA:52716"/>
        <dbReference type="ChEBI" id="CHEBI:15378"/>
        <dbReference type="ChEBI" id="CHEBI:57287"/>
        <dbReference type="ChEBI" id="CHEBI:57783"/>
        <dbReference type="ChEBI" id="CHEBI:58349"/>
        <dbReference type="ChEBI" id="CHEBI:77396"/>
        <dbReference type="ChEBI" id="CHEBI:83139"/>
        <dbReference type="EC" id="1.2.1.84"/>
    </reaction>
</comment>
<organism evidence="3 4">
    <name type="scientific">Brachionus plicatilis</name>
    <name type="common">Marine rotifer</name>
    <name type="synonym">Brachionus muelleri</name>
    <dbReference type="NCBI Taxonomy" id="10195"/>
    <lineage>
        <taxon>Eukaryota</taxon>
        <taxon>Metazoa</taxon>
        <taxon>Spiralia</taxon>
        <taxon>Gnathifera</taxon>
        <taxon>Rotifera</taxon>
        <taxon>Eurotatoria</taxon>
        <taxon>Monogononta</taxon>
        <taxon>Pseudotrocha</taxon>
        <taxon>Ploima</taxon>
        <taxon>Brachionidae</taxon>
        <taxon>Brachionus</taxon>
    </lineage>
</organism>
<dbReference type="GO" id="GO:0080019">
    <property type="term" value="F:alcohol-forming very long-chain fatty acyl-CoA reductase activity"/>
    <property type="evidence" value="ECO:0007669"/>
    <property type="project" value="InterPro"/>
</dbReference>
<dbReference type="InterPro" id="IPR026055">
    <property type="entry name" value="FAR"/>
</dbReference>
<protein>
    <recommendedName>
        <fullName evidence="1">Fatty acyl-CoA reductase</fullName>
        <ecNumber evidence="1">1.2.1.84</ecNumber>
    </recommendedName>
</protein>
<dbReference type="PANTHER" id="PTHR11011">
    <property type="entry name" value="MALE STERILITY PROTEIN 2-RELATED"/>
    <property type="match status" value="1"/>
</dbReference>
<dbReference type="GO" id="GO:0005777">
    <property type="term" value="C:peroxisome"/>
    <property type="evidence" value="ECO:0007669"/>
    <property type="project" value="TreeGrafter"/>
</dbReference>
<comment type="function">
    <text evidence="1">Catalyzes the reduction of fatty acyl-CoA to fatty alcohols.</text>
</comment>
<dbReference type="InterPro" id="IPR036291">
    <property type="entry name" value="NAD(P)-bd_dom_sf"/>
</dbReference>
<dbReference type="Proteomes" id="UP000276133">
    <property type="component" value="Unassembled WGS sequence"/>
</dbReference>
<feature type="domain" description="Thioester reductase (TE)" evidence="2">
    <location>
        <begin position="20"/>
        <end position="229"/>
    </location>
</feature>
<gene>
    <name evidence="3" type="ORF">BpHYR1_014845</name>
</gene>
<dbReference type="PANTHER" id="PTHR11011:SF45">
    <property type="entry name" value="FATTY ACYL-COA REDUCTASE CG8306-RELATED"/>
    <property type="match status" value="1"/>
</dbReference>
<name>A0A3M7PUL8_BRAPC</name>
<dbReference type="AlphaFoldDB" id="A0A3M7PUL8"/>
<dbReference type="STRING" id="10195.A0A3M7PUL8"/>
<keyword evidence="4" id="KW-1185">Reference proteome</keyword>
<dbReference type="EC" id="1.2.1.84" evidence="1"/>
<proteinExistence type="inferred from homology"/>
<dbReference type="GO" id="GO:0102965">
    <property type="term" value="F:alcohol-forming long-chain fatty acyl-CoA reductase activity"/>
    <property type="evidence" value="ECO:0007669"/>
    <property type="project" value="UniProtKB-EC"/>
</dbReference>
<comment type="similarity">
    <text evidence="1">Belongs to the fatty acyl-CoA reductase family.</text>
</comment>
<keyword evidence="1" id="KW-0560">Oxidoreductase</keyword>
<reference evidence="3 4" key="1">
    <citation type="journal article" date="2018" name="Sci. Rep.">
        <title>Genomic signatures of local adaptation to the degree of environmental predictability in rotifers.</title>
        <authorList>
            <person name="Franch-Gras L."/>
            <person name="Hahn C."/>
            <person name="Garcia-Roger E.M."/>
            <person name="Carmona M.J."/>
            <person name="Serra M."/>
            <person name="Gomez A."/>
        </authorList>
    </citation>
    <scope>NUCLEOTIDE SEQUENCE [LARGE SCALE GENOMIC DNA]</scope>
    <source>
        <strain evidence="3">HYR1</strain>
    </source>
</reference>
<keyword evidence="1" id="KW-0521">NADP</keyword>
<dbReference type="CDD" id="cd05236">
    <property type="entry name" value="FAR-N_SDR_e"/>
    <property type="match status" value="1"/>
</dbReference>
<dbReference type="Pfam" id="PF07993">
    <property type="entry name" value="NAD_binding_4"/>
    <property type="match status" value="1"/>
</dbReference>
<evidence type="ECO:0000313" key="4">
    <source>
        <dbReference type="Proteomes" id="UP000276133"/>
    </source>
</evidence>
<accession>A0A3M7PUL8</accession>
<evidence type="ECO:0000313" key="3">
    <source>
        <dbReference type="EMBL" id="RNA02455.1"/>
    </source>
</evidence>
<comment type="caution">
    <text evidence="3">The sequence shown here is derived from an EMBL/GenBank/DDBJ whole genome shotgun (WGS) entry which is preliminary data.</text>
</comment>
<dbReference type="InterPro" id="IPR013120">
    <property type="entry name" value="FAR_NAD-bd"/>
</dbReference>
<dbReference type="SUPFAM" id="SSF51735">
    <property type="entry name" value="NAD(P)-binding Rossmann-fold domains"/>
    <property type="match status" value="1"/>
</dbReference>
<evidence type="ECO:0000259" key="2">
    <source>
        <dbReference type="Pfam" id="PF07993"/>
    </source>
</evidence>
<dbReference type="OrthoDB" id="429813at2759"/>
<dbReference type="GO" id="GO:0035336">
    <property type="term" value="P:long-chain fatty-acyl-CoA metabolic process"/>
    <property type="evidence" value="ECO:0007669"/>
    <property type="project" value="TreeGrafter"/>
</dbReference>
<sequence>MNLDPNSKIHAYFANKSIFVTGGTGFLGKILVEKLLRSCYQLEHIYVLVRAKRGKTPSERLHELFDAPCLFDKVNELHPDYKSKIIAIEGDLTADNLGLSEKDRKILQENVNIIFHSAATVRFDEPLKVAVNINVIGTKKVLELCKSLNNLEVLVHVSTAYANCDKKYVTEEVFKPPVMPEKIIEACDWIKDDIIDLLNDKIIHPKPNTYTYTKAIAEYLVYQESSRIPC</sequence>
<dbReference type="EMBL" id="REGN01008876">
    <property type="protein sequence ID" value="RNA02455.1"/>
    <property type="molecule type" value="Genomic_DNA"/>
</dbReference>
<keyword evidence="1" id="KW-0444">Lipid biosynthesis</keyword>
<dbReference type="Gene3D" id="3.40.50.720">
    <property type="entry name" value="NAD(P)-binding Rossmann-like Domain"/>
    <property type="match status" value="1"/>
</dbReference>
<keyword evidence="1" id="KW-0443">Lipid metabolism</keyword>
<evidence type="ECO:0000256" key="1">
    <source>
        <dbReference type="RuleBase" id="RU363097"/>
    </source>
</evidence>
<feature type="non-terminal residue" evidence="3">
    <location>
        <position position="230"/>
    </location>
</feature>